<evidence type="ECO:0000259" key="6">
    <source>
        <dbReference type="PROSITE" id="PS51294"/>
    </source>
</evidence>
<proteinExistence type="predicted"/>
<name>A0AAW0LKZ0_QUESU</name>
<dbReference type="AlphaFoldDB" id="A0AAW0LKZ0"/>
<dbReference type="EMBL" id="PKMF04000086">
    <property type="protein sequence ID" value="KAK7851519.1"/>
    <property type="molecule type" value="Genomic_DNA"/>
</dbReference>
<feature type="domain" description="Myb-like" evidence="5">
    <location>
        <begin position="38"/>
        <end position="79"/>
    </location>
</feature>
<feature type="domain" description="HTH myb-type" evidence="6">
    <location>
        <begin position="38"/>
        <end position="83"/>
    </location>
</feature>
<dbReference type="SUPFAM" id="SSF54695">
    <property type="entry name" value="POZ domain"/>
    <property type="match status" value="1"/>
</dbReference>
<keyword evidence="3" id="KW-0539">Nucleus</keyword>
<dbReference type="Gene3D" id="3.30.710.10">
    <property type="entry name" value="Potassium Channel Kv1.1, Chain A"/>
    <property type="match status" value="1"/>
</dbReference>
<dbReference type="Gene3D" id="1.10.10.60">
    <property type="entry name" value="Homeodomain-like"/>
    <property type="match status" value="1"/>
</dbReference>
<sequence length="208" mass="23518">MLRKLVQRHGAQNWLVISKAIFGQSWKSCQPRRCNQLSAEEDNLIVQAHAKYGNKWATIARLLNGHTDNAIKNHWNSTLKRKFSSMSNDTTTTTTTTIVGVDVWFVVPDLCANVFTTISSTVSIEPTNPHESVLEINSQECVAVQSLAIKNLVDDRCAKNVIPLPNLDGKTLAKVLEWCKSHLDMEDEEDNKKEEKEKLKNRKESSQE</sequence>
<evidence type="ECO:0000256" key="4">
    <source>
        <dbReference type="SAM" id="MobiDB-lite"/>
    </source>
</evidence>
<protein>
    <submittedName>
        <fullName evidence="7">Transcription factor myb73</fullName>
    </submittedName>
</protein>
<evidence type="ECO:0000256" key="1">
    <source>
        <dbReference type="ARBA" id="ARBA00004123"/>
    </source>
</evidence>
<dbReference type="PANTHER" id="PTHR45614:SF124">
    <property type="entry name" value="OS03G0424300 PROTEIN"/>
    <property type="match status" value="1"/>
</dbReference>
<dbReference type="PROSITE" id="PS50090">
    <property type="entry name" value="MYB_LIKE"/>
    <property type="match status" value="1"/>
</dbReference>
<dbReference type="SUPFAM" id="SSF46689">
    <property type="entry name" value="Homeodomain-like"/>
    <property type="match status" value="1"/>
</dbReference>
<evidence type="ECO:0000256" key="3">
    <source>
        <dbReference type="ARBA" id="ARBA00023242"/>
    </source>
</evidence>
<dbReference type="Pfam" id="PF03931">
    <property type="entry name" value="Skp1_POZ"/>
    <property type="match status" value="1"/>
</dbReference>
<accession>A0AAW0LKZ0</accession>
<comment type="caution">
    <text evidence="7">The sequence shown here is derived from an EMBL/GenBank/DDBJ whole genome shotgun (WGS) entry which is preliminary data.</text>
</comment>
<keyword evidence="8" id="KW-1185">Reference proteome</keyword>
<dbReference type="InterPro" id="IPR011333">
    <property type="entry name" value="SKP1/BTB/POZ_sf"/>
</dbReference>
<feature type="region of interest" description="Disordered" evidence="4">
    <location>
        <begin position="186"/>
        <end position="208"/>
    </location>
</feature>
<reference evidence="7 8" key="1">
    <citation type="journal article" date="2018" name="Sci. Data">
        <title>The draft genome sequence of cork oak.</title>
        <authorList>
            <person name="Ramos A.M."/>
            <person name="Usie A."/>
            <person name="Barbosa P."/>
            <person name="Barros P.M."/>
            <person name="Capote T."/>
            <person name="Chaves I."/>
            <person name="Simoes F."/>
            <person name="Abreu I."/>
            <person name="Carrasquinho I."/>
            <person name="Faro C."/>
            <person name="Guimaraes J.B."/>
            <person name="Mendonca D."/>
            <person name="Nobrega F."/>
            <person name="Rodrigues L."/>
            <person name="Saibo N.J.M."/>
            <person name="Varela M.C."/>
            <person name="Egas C."/>
            <person name="Matos J."/>
            <person name="Miguel C.M."/>
            <person name="Oliveira M.M."/>
            <person name="Ricardo C.P."/>
            <person name="Goncalves S."/>
        </authorList>
    </citation>
    <scope>NUCLEOTIDE SEQUENCE [LARGE SCALE GENOMIC DNA]</scope>
    <source>
        <strain evidence="8">cv. HL8</strain>
    </source>
</reference>
<comment type="subcellular location">
    <subcellularLocation>
        <location evidence="1">Nucleus</location>
    </subcellularLocation>
</comment>
<organism evidence="7 8">
    <name type="scientific">Quercus suber</name>
    <name type="common">Cork oak</name>
    <dbReference type="NCBI Taxonomy" id="58331"/>
    <lineage>
        <taxon>Eukaryota</taxon>
        <taxon>Viridiplantae</taxon>
        <taxon>Streptophyta</taxon>
        <taxon>Embryophyta</taxon>
        <taxon>Tracheophyta</taxon>
        <taxon>Spermatophyta</taxon>
        <taxon>Magnoliopsida</taxon>
        <taxon>eudicotyledons</taxon>
        <taxon>Gunneridae</taxon>
        <taxon>Pentapetalae</taxon>
        <taxon>rosids</taxon>
        <taxon>fabids</taxon>
        <taxon>Fagales</taxon>
        <taxon>Fagaceae</taxon>
        <taxon>Quercus</taxon>
    </lineage>
</organism>
<dbReference type="GO" id="GO:0000978">
    <property type="term" value="F:RNA polymerase II cis-regulatory region sequence-specific DNA binding"/>
    <property type="evidence" value="ECO:0007669"/>
    <property type="project" value="TreeGrafter"/>
</dbReference>
<dbReference type="InterPro" id="IPR001005">
    <property type="entry name" value="SANT/Myb"/>
</dbReference>
<dbReference type="InterPro" id="IPR050560">
    <property type="entry name" value="MYB_TF"/>
</dbReference>
<gene>
    <name evidence="7" type="primary">MYB73_4</name>
    <name evidence="7" type="ORF">CFP56_041686</name>
</gene>
<evidence type="ECO:0000259" key="5">
    <source>
        <dbReference type="PROSITE" id="PS50090"/>
    </source>
</evidence>
<evidence type="ECO:0000256" key="2">
    <source>
        <dbReference type="ARBA" id="ARBA00004906"/>
    </source>
</evidence>
<dbReference type="InterPro" id="IPR017930">
    <property type="entry name" value="Myb_dom"/>
</dbReference>
<dbReference type="Proteomes" id="UP000237347">
    <property type="component" value="Unassembled WGS sequence"/>
</dbReference>
<dbReference type="Pfam" id="PF00249">
    <property type="entry name" value="Myb_DNA-binding"/>
    <property type="match status" value="1"/>
</dbReference>
<dbReference type="PANTHER" id="PTHR45614">
    <property type="entry name" value="MYB PROTEIN-RELATED"/>
    <property type="match status" value="1"/>
</dbReference>
<dbReference type="GO" id="GO:0005634">
    <property type="term" value="C:nucleus"/>
    <property type="evidence" value="ECO:0007669"/>
    <property type="project" value="UniProtKB-SubCell"/>
</dbReference>
<dbReference type="InterPro" id="IPR016073">
    <property type="entry name" value="Skp1_comp_POZ"/>
</dbReference>
<dbReference type="GO" id="GO:0000981">
    <property type="term" value="F:DNA-binding transcription factor activity, RNA polymerase II-specific"/>
    <property type="evidence" value="ECO:0007669"/>
    <property type="project" value="TreeGrafter"/>
</dbReference>
<evidence type="ECO:0000313" key="7">
    <source>
        <dbReference type="EMBL" id="KAK7851519.1"/>
    </source>
</evidence>
<evidence type="ECO:0000313" key="8">
    <source>
        <dbReference type="Proteomes" id="UP000237347"/>
    </source>
</evidence>
<dbReference type="GO" id="GO:0006511">
    <property type="term" value="P:ubiquitin-dependent protein catabolic process"/>
    <property type="evidence" value="ECO:0007669"/>
    <property type="project" value="InterPro"/>
</dbReference>
<dbReference type="PROSITE" id="PS51294">
    <property type="entry name" value="HTH_MYB"/>
    <property type="match status" value="1"/>
</dbReference>
<dbReference type="InterPro" id="IPR009057">
    <property type="entry name" value="Homeodomain-like_sf"/>
</dbReference>
<dbReference type="CDD" id="cd00167">
    <property type="entry name" value="SANT"/>
    <property type="match status" value="2"/>
</dbReference>
<comment type="pathway">
    <text evidence="2">Protein modification; protein ubiquitination.</text>
</comment>
<dbReference type="SMART" id="SM00717">
    <property type="entry name" value="SANT"/>
    <property type="match status" value="1"/>
</dbReference>